<dbReference type="EMBL" id="GEBQ01000232">
    <property type="protein sequence ID" value="JAT39745.1"/>
    <property type="molecule type" value="Transcribed_RNA"/>
</dbReference>
<reference evidence="1" key="1">
    <citation type="submission" date="2015-11" db="EMBL/GenBank/DDBJ databases">
        <title>De novo transcriptome assembly of four potential Pierce s Disease insect vectors from Arizona vineyards.</title>
        <authorList>
            <person name="Tassone E.E."/>
        </authorList>
    </citation>
    <scope>NUCLEOTIDE SEQUENCE</scope>
</reference>
<organism evidence="1">
    <name type="scientific">Graphocephala atropunctata</name>
    <dbReference type="NCBI Taxonomy" id="36148"/>
    <lineage>
        <taxon>Eukaryota</taxon>
        <taxon>Metazoa</taxon>
        <taxon>Ecdysozoa</taxon>
        <taxon>Arthropoda</taxon>
        <taxon>Hexapoda</taxon>
        <taxon>Insecta</taxon>
        <taxon>Pterygota</taxon>
        <taxon>Neoptera</taxon>
        <taxon>Paraneoptera</taxon>
        <taxon>Hemiptera</taxon>
        <taxon>Auchenorrhyncha</taxon>
        <taxon>Membracoidea</taxon>
        <taxon>Cicadellidae</taxon>
        <taxon>Cicadellinae</taxon>
        <taxon>Cicadellini</taxon>
        <taxon>Graphocephala</taxon>
    </lineage>
</organism>
<proteinExistence type="predicted"/>
<protein>
    <submittedName>
        <fullName evidence="1">Uncharacterized protein</fullName>
    </submittedName>
</protein>
<evidence type="ECO:0000313" key="1">
    <source>
        <dbReference type="EMBL" id="JAT39745.1"/>
    </source>
</evidence>
<feature type="non-terminal residue" evidence="1">
    <location>
        <position position="309"/>
    </location>
</feature>
<gene>
    <name evidence="1" type="ORF">g.26460</name>
</gene>
<dbReference type="AlphaFoldDB" id="A0A1B6MUY9"/>
<accession>A0A1B6MUY9</accession>
<sequence length="309" mass="35266">MGDSDRPSSYRHVRNEMDKTHERLLLTLEENTNYNRNPQALLTTCPVACPTVGNVAPLQPMKLYQQPQPAPVCEPEPEPEPELECGLEPEAAAQEFMWDMDIMDQDLTNCPLAPMEPHARLYDPNMRVCPREEGAIPMGISEEERMAAMMEFDPFYTGAPPETKPVPFPYVAKEDTEIDPEKAGELACVFGYEKDELGLMRIPEKYEMDEEFLMEPAGGIKGALACKPGGGLEEDIWSDESLEYFEVDEYEDPMFKCDLPPEENWNFQQNLDPSRKGKYIDQCELEALSRLVELPSKRMALMSKKYDYN</sequence>
<name>A0A1B6MUY9_9HEMI</name>